<keyword evidence="2" id="KW-1185">Reference proteome</keyword>
<proteinExistence type="predicted"/>
<name>A0A846X4M7_9ACTN</name>
<dbReference type="RefSeq" id="WP_168547298.1">
    <property type="nucleotide sequence ID" value="NZ_BAAAKS010000047.1"/>
</dbReference>
<organism evidence="1 2">
    <name type="scientific">Tsukamurella spumae</name>
    <dbReference type="NCBI Taxonomy" id="44753"/>
    <lineage>
        <taxon>Bacteria</taxon>
        <taxon>Bacillati</taxon>
        <taxon>Actinomycetota</taxon>
        <taxon>Actinomycetes</taxon>
        <taxon>Mycobacteriales</taxon>
        <taxon>Tsukamurellaceae</taxon>
        <taxon>Tsukamurella</taxon>
    </lineage>
</organism>
<dbReference type="EMBL" id="JAAXOQ010000030">
    <property type="protein sequence ID" value="NKY20334.1"/>
    <property type="molecule type" value="Genomic_DNA"/>
</dbReference>
<dbReference type="Proteomes" id="UP000582646">
    <property type="component" value="Unassembled WGS sequence"/>
</dbReference>
<comment type="caution">
    <text evidence="1">The sequence shown here is derived from an EMBL/GenBank/DDBJ whole genome shotgun (WGS) entry which is preliminary data.</text>
</comment>
<sequence>MIVSCALGFAALAAVGGFVLGRSTAPRSAAPIVAAERTTLSPTIAAVPTGASTSVTPTGGITLTDSASDAQPHPVRDGTVYGPSDLTAITVTANGSRLVSTMTFKPGTNMAAISTEIAIRTDPDRLRGCDFSVLADSDWALSYDIDGAEILSAPSTCDGRWTSTSMSLEASVSGTTLTLSAPLSSLNLSAGQRVTVRGCASTRIDSTSSTFIQDYVPDVASGAVGTI</sequence>
<dbReference type="AlphaFoldDB" id="A0A846X4M7"/>
<protein>
    <submittedName>
        <fullName evidence="1">Uncharacterized protein</fullName>
    </submittedName>
</protein>
<evidence type="ECO:0000313" key="2">
    <source>
        <dbReference type="Proteomes" id="UP000582646"/>
    </source>
</evidence>
<reference evidence="1 2" key="1">
    <citation type="submission" date="2020-04" db="EMBL/GenBank/DDBJ databases">
        <title>MicrobeNet Type strains.</title>
        <authorList>
            <person name="Nicholson A.C."/>
        </authorList>
    </citation>
    <scope>NUCLEOTIDE SEQUENCE [LARGE SCALE GENOMIC DNA]</scope>
    <source>
        <strain evidence="1 2">DSM 44113</strain>
    </source>
</reference>
<gene>
    <name evidence="1" type="ORF">HF999_18390</name>
</gene>
<evidence type="ECO:0000313" key="1">
    <source>
        <dbReference type="EMBL" id="NKY20334.1"/>
    </source>
</evidence>
<accession>A0A846X4M7</accession>